<organism evidence="1 2">
    <name type="scientific">Paradesertivirga mongoliensis</name>
    <dbReference type="NCBI Taxonomy" id="2100740"/>
    <lineage>
        <taxon>Bacteria</taxon>
        <taxon>Pseudomonadati</taxon>
        <taxon>Bacteroidota</taxon>
        <taxon>Sphingobacteriia</taxon>
        <taxon>Sphingobacteriales</taxon>
        <taxon>Sphingobacteriaceae</taxon>
        <taxon>Paradesertivirga</taxon>
    </lineage>
</organism>
<dbReference type="Proteomes" id="UP001597387">
    <property type="component" value="Unassembled WGS sequence"/>
</dbReference>
<dbReference type="RefSeq" id="WP_255899261.1">
    <property type="nucleotide sequence ID" value="NZ_JAFMZO010000001.1"/>
</dbReference>
<evidence type="ECO:0000313" key="1">
    <source>
        <dbReference type="EMBL" id="MFD2161462.1"/>
    </source>
</evidence>
<evidence type="ECO:0000313" key="2">
    <source>
        <dbReference type="Proteomes" id="UP001597387"/>
    </source>
</evidence>
<comment type="caution">
    <text evidence="1">The sequence shown here is derived from an EMBL/GenBank/DDBJ whole genome shotgun (WGS) entry which is preliminary data.</text>
</comment>
<dbReference type="EMBL" id="JBHUHZ010000001">
    <property type="protein sequence ID" value="MFD2161462.1"/>
    <property type="molecule type" value="Genomic_DNA"/>
</dbReference>
<dbReference type="NCBIfam" id="TIGR03511">
    <property type="entry name" value="GldH_lipo"/>
    <property type="match status" value="1"/>
</dbReference>
<name>A0ABW4ZI05_9SPHI</name>
<protein>
    <submittedName>
        <fullName evidence="1">Gliding motility lipoprotein GldH</fullName>
    </submittedName>
</protein>
<accession>A0ABW4ZI05</accession>
<dbReference type="Pfam" id="PF14109">
    <property type="entry name" value="GldH_lipo"/>
    <property type="match status" value="1"/>
</dbReference>
<keyword evidence="2" id="KW-1185">Reference proteome</keyword>
<keyword evidence="1" id="KW-0449">Lipoprotein</keyword>
<dbReference type="InterPro" id="IPR020018">
    <property type="entry name" value="Motility-assoc_lipoprot_GldH"/>
</dbReference>
<reference evidence="2" key="1">
    <citation type="journal article" date="2019" name="Int. J. Syst. Evol. Microbiol.">
        <title>The Global Catalogue of Microorganisms (GCM) 10K type strain sequencing project: providing services to taxonomists for standard genome sequencing and annotation.</title>
        <authorList>
            <consortium name="The Broad Institute Genomics Platform"/>
            <consortium name="The Broad Institute Genome Sequencing Center for Infectious Disease"/>
            <person name="Wu L."/>
            <person name="Ma J."/>
        </authorList>
    </citation>
    <scope>NUCLEOTIDE SEQUENCE [LARGE SCALE GENOMIC DNA]</scope>
    <source>
        <strain evidence="2">KCTC 42217</strain>
    </source>
</reference>
<sequence>MISLFVVAALQGCTDNAVIDVNHEISNRRWSYIKKVSIPVKIEDNSKAYNVYMNLRHTADYRYSNIFVLIHQRSPDGKKVTERKEFQLAYPDGEWLGSGSGNLYTYQLLFKERYRFPSPGTYIFEFEQNMRDNPLREVRDVGIRVEPAE</sequence>
<gene>
    <name evidence="1" type="ORF">ACFSJU_03605</name>
</gene>
<proteinExistence type="predicted"/>